<protein>
    <recommendedName>
        <fullName evidence="1">D-alanine--D-alanine ligase C-terminal domain-containing protein</fullName>
    </recommendedName>
</protein>
<organism evidence="2 3">
    <name type="scientific">Candidatus Nomurabacteria bacterium RIFCSPLOWO2_01_FULL_36_16</name>
    <dbReference type="NCBI Taxonomy" id="1801767"/>
    <lineage>
        <taxon>Bacteria</taxon>
        <taxon>Candidatus Nomuraibacteriota</taxon>
    </lineage>
</organism>
<feature type="domain" description="D-alanine--D-alanine ligase C-terminal" evidence="1">
    <location>
        <begin position="212"/>
        <end position="287"/>
    </location>
</feature>
<comment type="caution">
    <text evidence="2">The sequence shown here is derived from an EMBL/GenBank/DDBJ whole genome shotgun (WGS) entry which is preliminary data.</text>
</comment>
<name>A0A1F6X057_9BACT</name>
<proteinExistence type="predicted"/>
<sequence>MDKNNKRRIGILRGGGGDYYQSSLNNGGVIIAHIVENLADKYKISDILVGQDDIWHHNGIPINPSDLVNKVDIVWNTTHPSFSNILNSLSISNVSQESFSSALQNSKEMLREHIKSIGLSIPRSIFFKKAIGRSPMGEAKEVFAKFGAPWIIKTFNEVKLAKTFNELVDAINGKDNTIVEEFITGKVASVHSVAGFRGEDLYTFPPINIFGDLSLSEKEKLVTLTKDLHNHIGAKHYLKSNFLLNSRGKIYLLDFESMPNLKSHSHFAQACESVGVKMHHVVEHILERF</sequence>
<evidence type="ECO:0000313" key="3">
    <source>
        <dbReference type="Proteomes" id="UP000177001"/>
    </source>
</evidence>
<dbReference type="InterPro" id="IPR013815">
    <property type="entry name" value="ATP_grasp_subdomain_1"/>
</dbReference>
<dbReference type="Proteomes" id="UP000177001">
    <property type="component" value="Unassembled WGS sequence"/>
</dbReference>
<dbReference type="Pfam" id="PF07478">
    <property type="entry name" value="Dala_Dala_lig_C"/>
    <property type="match status" value="1"/>
</dbReference>
<dbReference type="GO" id="GO:0008716">
    <property type="term" value="F:D-alanine-D-alanine ligase activity"/>
    <property type="evidence" value="ECO:0007669"/>
    <property type="project" value="InterPro"/>
</dbReference>
<evidence type="ECO:0000259" key="1">
    <source>
        <dbReference type="Pfam" id="PF07478"/>
    </source>
</evidence>
<dbReference type="Gene3D" id="3.30.470.20">
    <property type="entry name" value="ATP-grasp fold, B domain"/>
    <property type="match status" value="2"/>
</dbReference>
<dbReference type="EMBL" id="MFUR01000003">
    <property type="protein sequence ID" value="OGI87404.1"/>
    <property type="molecule type" value="Genomic_DNA"/>
</dbReference>
<reference evidence="2 3" key="1">
    <citation type="journal article" date="2016" name="Nat. Commun.">
        <title>Thousands of microbial genomes shed light on interconnected biogeochemical processes in an aquifer system.</title>
        <authorList>
            <person name="Anantharaman K."/>
            <person name="Brown C.T."/>
            <person name="Hug L.A."/>
            <person name="Sharon I."/>
            <person name="Castelle C.J."/>
            <person name="Probst A.J."/>
            <person name="Thomas B.C."/>
            <person name="Singh A."/>
            <person name="Wilkins M.J."/>
            <person name="Karaoz U."/>
            <person name="Brodie E.L."/>
            <person name="Williams K.H."/>
            <person name="Hubbard S.S."/>
            <person name="Banfield J.F."/>
        </authorList>
    </citation>
    <scope>NUCLEOTIDE SEQUENCE [LARGE SCALE GENOMIC DNA]</scope>
</reference>
<dbReference type="AlphaFoldDB" id="A0A1F6X057"/>
<dbReference type="Gene3D" id="3.40.50.20">
    <property type="match status" value="1"/>
</dbReference>
<gene>
    <name evidence="2" type="ORF">A3A91_02825</name>
</gene>
<dbReference type="Gene3D" id="3.30.1490.20">
    <property type="entry name" value="ATP-grasp fold, A domain"/>
    <property type="match status" value="1"/>
</dbReference>
<dbReference type="SUPFAM" id="SSF56059">
    <property type="entry name" value="Glutathione synthetase ATP-binding domain-like"/>
    <property type="match status" value="1"/>
</dbReference>
<dbReference type="GO" id="GO:0005524">
    <property type="term" value="F:ATP binding"/>
    <property type="evidence" value="ECO:0007669"/>
    <property type="project" value="InterPro"/>
</dbReference>
<accession>A0A1F6X057</accession>
<evidence type="ECO:0000313" key="2">
    <source>
        <dbReference type="EMBL" id="OGI87404.1"/>
    </source>
</evidence>
<dbReference type="InterPro" id="IPR011095">
    <property type="entry name" value="Dala_Dala_lig_C"/>
</dbReference>